<dbReference type="PANTHER" id="PTHR35526:SF3">
    <property type="entry name" value="ANTI-SIGMA-F FACTOR RSBW"/>
    <property type="match status" value="1"/>
</dbReference>
<dbReference type="CDD" id="cd16936">
    <property type="entry name" value="HATPase_RsbW-like"/>
    <property type="match status" value="1"/>
</dbReference>
<dbReference type="OrthoDB" id="5182724at2"/>
<reference evidence="3 4" key="1">
    <citation type="submission" date="2019-06" db="EMBL/GenBank/DDBJ databases">
        <title>Sequencing the genomes of 1000 actinobacteria strains.</title>
        <authorList>
            <person name="Klenk H.-P."/>
        </authorList>
    </citation>
    <scope>NUCLEOTIDE SEQUENCE [LARGE SCALE GENOMIC DNA]</scope>
    <source>
        <strain evidence="3 4">DSM 45511</strain>
    </source>
</reference>
<dbReference type="Gene3D" id="3.30.565.10">
    <property type="entry name" value="Histidine kinase-like ATPase, C-terminal domain"/>
    <property type="match status" value="1"/>
</dbReference>
<dbReference type="RefSeq" id="WP_142105965.1">
    <property type="nucleotide sequence ID" value="NZ_VFPH01000002.1"/>
</dbReference>
<evidence type="ECO:0000313" key="3">
    <source>
        <dbReference type="EMBL" id="TQM39148.1"/>
    </source>
</evidence>
<dbReference type="PANTHER" id="PTHR35526">
    <property type="entry name" value="ANTI-SIGMA-F FACTOR RSBW-RELATED"/>
    <property type="match status" value="1"/>
</dbReference>
<evidence type="ECO:0000256" key="1">
    <source>
        <dbReference type="ARBA" id="ARBA00022527"/>
    </source>
</evidence>
<keyword evidence="1" id="KW-0418">Kinase</keyword>
<gene>
    <name evidence="3" type="ORF">FB388_6403</name>
</gene>
<name>A0A543FZ87_9PSEU</name>
<organism evidence="3 4">
    <name type="scientific">Pseudonocardia cypriaca</name>
    <dbReference type="NCBI Taxonomy" id="882449"/>
    <lineage>
        <taxon>Bacteria</taxon>
        <taxon>Bacillati</taxon>
        <taxon>Actinomycetota</taxon>
        <taxon>Actinomycetes</taxon>
        <taxon>Pseudonocardiales</taxon>
        <taxon>Pseudonocardiaceae</taxon>
        <taxon>Pseudonocardia</taxon>
    </lineage>
</organism>
<feature type="domain" description="Histidine kinase/HSP90-like ATPase" evidence="2">
    <location>
        <begin position="17"/>
        <end position="130"/>
    </location>
</feature>
<accession>A0A543FZ87</accession>
<dbReference type="EMBL" id="VFPH01000002">
    <property type="protein sequence ID" value="TQM39148.1"/>
    <property type="molecule type" value="Genomic_DNA"/>
</dbReference>
<dbReference type="AlphaFoldDB" id="A0A543FZ87"/>
<dbReference type="InterPro" id="IPR003594">
    <property type="entry name" value="HATPase_dom"/>
</dbReference>
<keyword evidence="1" id="KW-0808">Transferase</keyword>
<dbReference type="Proteomes" id="UP000319818">
    <property type="component" value="Unassembled WGS sequence"/>
</dbReference>
<keyword evidence="4" id="KW-1185">Reference proteome</keyword>
<dbReference type="InterPro" id="IPR036890">
    <property type="entry name" value="HATPase_C_sf"/>
</dbReference>
<evidence type="ECO:0000313" key="4">
    <source>
        <dbReference type="Proteomes" id="UP000319818"/>
    </source>
</evidence>
<dbReference type="GO" id="GO:0004674">
    <property type="term" value="F:protein serine/threonine kinase activity"/>
    <property type="evidence" value="ECO:0007669"/>
    <property type="project" value="UniProtKB-KW"/>
</dbReference>
<sequence>MPALARGPGPLRLRLPVPSLPSRLRDVREQLASWAHRFGLSADAVDDIVLATHEALANVADHAYPGGGGEAELDATCVHGEIHVVVRDHGSWKPPRDPGWRGRGLLLIAGLAEHVDVQRAAAGTCVAMRWSLPSPSTGSAG</sequence>
<keyword evidence="1" id="KW-0723">Serine/threonine-protein kinase</keyword>
<dbReference type="SUPFAM" id="SSF55874">
    <property type="entry name" value="ATPase domain of HSP90 chaperone/DNA topoisomerase II/histidine kinase"/>
    <property type="match status" value="1"/>
</dbReference>
<evidence type="ECO:0000259" key="2">
    <source>
        <dbReference type="Pfam" id="PF13581"/>
    </source>
</evidence>
<protein>
    <submittedName>
        <fullName evidence="3">Anti-sigma regulatory factor (Ser/Thr protein kinase)</fullName>
    </submittedName>
</protein>
<dbReference type="InterPro" id="IPR050267">
    <property type="entry name" value="Anti-sigma-factor_SerPK"/>
</dbReference>
<dbReference type="Pfam" id="PF13581">
    <property type="entry name" value="HATPase_c_2"/>
    <property type="match status" value="1"/>
</dbReference>
<comment type="caution">
    <text evidence="3">The sequence shown here is derived from an EMBL/GenBank/DDBJ whole genome shotgun (WGS) entry which is preliminary data.</text>
</comment>
<proteinExistence type="predicted"/>